<dbReference type="PANTHER" id="PTHR42923">
    <property type="entry name" value="PROTOPORPHYRINOGEN OXIDASE"/>
    <property type="match status" value="1"/>
</dbReference>
<dbReference type="Gene3D" id="3.50.50.60">
    <property type="entry name" value="FAD/NAD(P)-binding domain"/>
    <property type="match status" value="1"/>
</dbReference>
<dbReference type="InterPro" id="IPR002937">
    <property type="entry name" value="Amino_oxidase"/>
</dbReference>
<dbReference type="EMBL" id="BAABKX010000018">
    <property type="protein sequence ID" value="GAA5059187.1"/>
    <property type="molecule type" value="Genomic_DNA"/>
</dbReference>
<gene>
    <name evidence="8" type="primary">hemG</name>
    <name evidence="8" type="ORF">GCM10025751_42880</name>
</gene>
<dbReference type="Proteomes" id="UP001501729">
    <property type="component" value="Unassembled WGS sequence"/>
</dbReference>
<keyword evidence="4" id="KW-0560">Oxidoreductase</keyword>
<evidence type="ECO:0000256" key="2">
    <source>
        <dbReference type="ARBA" id="ARBA00022630"/>
    </source>
</evidence>
<evidence type="ECO:0000256" key="5">
    <source>
        <dbReference type="ARBA" id="ARBA00023133"/>
    </source>
</evidence>
<dbReference type="SUPFAM" id="SSF51905">
    <property type="entry name" value="FAD/NAD(P)-binding domain"/>
    <property type="match status" value="1"/>
</dbReference>
<dbReference type="GO" id="GO:0004729">
    <property type="term" value="F:oxygen-dependent protoporphyrinogen oxidase activity"/>
    <property type="evidence" value="ECO:0007669"/>
    <property type="project" value="InterPro"/>
</dbReference>
<dbReference type="InterPro" id="IPR036188">
    <property type="entry name" value="FAD/NAD-bd_sf"/>
</dbReference>
<evidence type="ECO:0000256" key="4">
    <source>
        <dbReference type="ARBA" id="ARBA00023002"/>
    </source>
</evidence>
<keyword evidence="3" id="KW-0274">FAD</keyword>
<comment type="cofactor">
    <cofactor evidence="1">
        <name>FAD</name>
        <dbReference type="ChEBI" id="CHEBI:57692"/>
    </cofactor>
</comment>
<dbReference type="SUPFAM" id="SSF54373">
    <property type="entry name" value="FAD-linked reductases, C-terminal domain"/>
    <property type="match status" value="1"/>
</dbReference>
<name>A0AAV3UMV2_9EURY</name>
<organism evidence="8 9">
    <name type="scientific">Haladaptatus pallidirubidus</name>
    <dbReference type="NCBI Taxonomy" id="1008152"/>
    <lineage>
        <taxon>Archaea</taxon>
        <taxon>Methanobacteriati</taxon>
        <taxon>Methanobacteriota</taxon>
        <taxon>Stenosarchaea group</taxon>
        <taxon>Halobacteria</taxon>
        <taxon>Halobacteriales</taxon>
        <taxon>Haladaptataceae</taxon>
        <taxon>Haladaptatus</taxon>
    </lineage>
</organism>
<evidence type="ECO:0000256" key="3">
    <source>
        <dbReference type="ARBA" id="ARBA00022827"/>
    </source>
</evidence>
<protein>
    <submittedName>
        <fullName evidence="8">Protoporphyrinogen oxidase</fullName>
    </submittedName>
</protein>
<accession>A0AAV3UMV2</accession>
<proteinExistence type="predicted"/>
<sequence>MTVGIVGAGITGLALAHHLEKADIEYVVLEADSEPGGVIRSDRVDGHLLEWGPQRLRRTEPVDELITDLGMDDEVIEAGETKLFVYANGKLRRAPFSIEEFGKTDLLSWRGKLDVLKEPQTDPADPDETAAELFTRKFGEEAYRNLIGPLFGGIYGSEPEQMPVKHALSGVLLMEQKYGDLLTPVLKRAMAGGTSAPAISFEEGIQRLPEALSDAHAENVHLETAISEIRQSDDGYVLETDGAEFAVDDVVLTTAAEASADLLENLTDSAESLTELNYNPLALVHLRADCDREGFGYQVRHDEGLETLGVSWNASMFDRDGVYTVFLGGMKNPKLVEESDQTLGETARTEFNDVMDADADVVSVARLGRGFPAYDASWNALDRLETPDGIHLATNYTARMGVPSRIREAKGLATTLAESHATRPADRE</sequence>
<dbReference type="Gene3D" id="1.10.3110.10">
    <property type="entry name" value="protoporphyrinogen ix oxidase, domain 3"/>
    <property type="match status" value="1"/>
</dbReference>
<comment type="pathway">
    <text evidence="6">Porphyrin-containing compound metabolism.</text>
</comment>
<dbReference type="Pfam" id="PF01593">
    <property type="entry name" value="Amino_oxidase"/>
    <property type="match status" value="1"/>
</dbReference>
<dbReference type="Gene3D" id="3.90.660.20">
    <property type="entry name" value="Protoporphyrinogen oxidase, mitochondrial, domain 2"/>
    <property type="match status" value="1"/>
</dbReference>
<feature type="domain" description="Amine oxidase" evidence="7">
    <location>
        <begin position="10"/>
        <end position="399"/>
    </location>
</feature>
<evidence type="ECO:0000313" key="9">
    <source>
        <dbReference type="Proteomes" id="UP001501729"/>
    </source>
</evidence>
<reference evidence="8 9" key="1">
    <citation type="journal article" date="2019" name="Int. J. Syst. Evol. Microbiol.">
        <title>The Global Catalogue of Microorganisms (GCM) 10K type strain sequencing project: providing services to taxonomists for standard genome sequencing and annotation.</title>
        <authorList>
            <consortium name="The Broad Institute Genomics Platform"/>
            <consortium name="The Broad Institute Genome Sequencing Center for Infectious Disease"/>
            <person name="Wu L."/>
            <person name="Ma J."/>
        </authorList>
    </citation>
    <scope>NUCLEOTIDE SEQUENCE [LARGE SCALE GENOMIC DNA]</scope>
    <source>
        <strain evidence="8 9">JCM 17504</strain>
    </source>
</reference>
<dbReference type="GO" id="GO:0006783">
    <property type="term" value="P:heme biosynthetic process"/>
    <property type="evidence" value="ECO:0007669"/>
    <property type="project" value="UniProtKB-KW"/>
</dbReference>
<evidence type="ECO:0000259" key="7">
    <source>
        <dbReference type="Pfam" id="PF01593"/>
    </source>
</evidence>
<keyword evidence="9" id="KW-1185">Reference proteome</keyword>
<evidence type="ECO:0000256" key="6">
    <source>
        <dbReference type="ARBA" id="ARBA00023444"/>
    </source>
</evidence>
<keyword evidence="5" id="KW-0350">Heme biosynthesis</keyword>
<dbReference type="InterPro" id="IPR050464">
    <property type="entry name" value="Zeta_carotene_desat/Oxidored"/>
</dbReference>
<dbReference type="AlphaFoldDB" id="A0AAV3UMV2"/>
<comment type="caution">
    <text evidence="8">The sequence shown here is derived from an EMBL/GenBank/DDBJ whole genome shotgun (WGS) entry which is preliminary data.</text>
</comment>
<evidence type="ECO:0000313" key="8">
    <source>
        <dbReference type="EMBL" id="GAA5059187.1"/>
    </source>
</evidence>
<dbReference type="NCBIfam" id="TIGR00562">
    <property type="entry name" value="proto_IX_ox"/>
    <property type="match status" value="1"/>
</dbReference>
<dbReference type="InterPro" id="IPR004572">
    <property type="entry name" value="Protoporphyrinogen_oxidase"/>
</dbReference>
<keyword evidence="2" id="KW-0285">Flavoprotein</keyword>
<dbReference type="PANTHER" id="PTHR42923:SF3">
    <property type="entry name" value="PROTOPORPHYRINOGEN OXIDASE"/>
    <property type="match status" value="1"/>
</dbReference>
<evidence type="ECO:0000256" key="1">
    <source>
        <dbReference type="ARBA" id="ARBA00001974"/>
    </source>
</evidence>